<dbReference type="EMBL" id="JAGPXE010000006">
    <property type="protein sequence ID" value="MBQ0925615.1"/>
    <property type="molecule type" value="Genomic_DNA"/>
</dbReference>
<evidence type="ECO:0000256" key="5">
    <source>
        <dbReference type="ARBA" id="ARBA00023136"/>
    </source>
</evidence>
<evidence type="ECO:0000313" key="8">
    <source>
        <dbReference type="EMBL" id="MBQ0925615.1"/>
    </source>
</evidence>
<dbReference type="Proteomes" id="UP000674084">
    <property type="component" value="Unassembled WGS sequence"/>
</dbReference>
<dbReference type="InterPro" id="IPR001734">
    <property type="entry name" value="Na/solute_symporter"/>
</dbReference>
<feature type="transmembrane region" description="Helical" evidence="7">
    <location>
        <begin position="29"/>
        <end position="51"/>
    </location>
</feature>
<keyword evidence="5 7" id="KW-0472">Membrane</keyword>
<evidence type="ECO:0000313" key="9">
    <source>
        <dbReference type="Proteomes" id="UP000674084"/>
    </source>
</evidence>
<accession>A0ABS5DH43</accession>
<keyword evidence="4 7" id="KW-1133">Transmembrane helix</keyword>
<evidence type="ECO:0000256" key="4">
    <source>
        <dbReference type="ARBA" id="ARBA00022989"/>
    </source>
</evidence>
<reference evidence="8 9" key="1">
    <citation type="submission" date="2021-04" db="EMBL/GenBank/DDBJ databases">
        <title>Whole-genome sequencing of Saccharopolyspora endophytica KCTC 19397.</title>
        <authorList>
            <person name="Ay H."/>
            <person name="Saygin H."/>
            <person name="Sahin N."/>
        </authorList>
    </citation>
    <scope>NUCLEOTIDE SEQUENCE [LARGE SCALE GENOMIC DNA]</scope>
    <source>
        <strain evidence="8 9">KCTC 19397</strain>
    </source>
</reference>
<evidence type="ECO:0000256" key="1">
    <source>
        <dbReference type="ARBA" id="ARBA00004141"/>
    </source>
</evidence>
<evidence type="ECO:0000256" key="6">
    <source>
        <dbReference type="RuleBase" id="RU362091"/>
    </source>
</evidence>
<dbReference type="Gene3D" id="1.20.1730.10">
    <property type="entry name" value="Sodium/glucose cotransporter"/>
    <property type="match status" value="1"/>
</dbReference>
<comment type="similarity">
    <text evidence="2 6">Belongs to the sodium:solute symporter (SSF) (TC 2.A.21) family.</text>
</comment>
<dbReference type="InterPro" id="IPR038377">
    <property type="entry name" value="Na/Glc_symporter_sf"/>
</dbReference>
<evidence type="ECO:0000256" key="3">
    <source>
        <dbReference type="ARBA" id="ARBA00022692"/>
    </source>
</evidence>
<dbReference type="RefSeq" id="WP_210970930.1">
    <property type="nucleotide sequence ID" value="NZ_JAGPXE010000006.1"/>
</dbReference>
<keyword evidence="3 7" id="KW-0812">Transmembrane</keyword>
<keyword evidence="9" id="KW-1185">Reference proteome</keyword>
<proteinExistence type="inferred from homology"/>
<comment type="caution">
    <text evidence="8">The sequence shown here is derived from an EMBL/GenBank/DDBJ whole genome shotgun (WGS) entry which is preliminary data.</text>
</comment>
<protein>
    <submittedName>
        <fullName evidence="8">Uncharacterized protein</fullName>
    </submittedName>
</protein>
<comment type="subcellular location">
    <subcellularLocation>
        <location evidence="1">Membrane</location>
        <topology evidence="1">Multi-pass membrane protein</topology>
    </subcellularLocation>
</comment>
<organism evidence="8 9">
    <name type="scientific">Saccharopolyspora endophytica</name>
    <dbReference type="NCBI Taxonomy" id="543886"/>
    <lineage>
        <taxon>Bacteria</taxon>
        <taxon>Bacillati</taxon>
        <taxon>Actinomycetota</taxon>
        <taxon>Actinomycetes</taxon>
        <taxon>Pseudonocardiales</taxon>
        <taxon>Pseudonocardiaceae</taxon>
        <taxon>Saccharopolyspora</taxon>
    </lineage>
</organism>
<evidence type="ECO:0000256" key="7">
    <source>
        <dbReference type="SAM" id="Phobius"/>
    </source>
</evidence>
<gene>
    <name evidence="8" type="ORF">KBO27_16795</name>
</gene>
<dbReference type="Pfam" id="PF00474">
    <property type="entry name" value="SSF"/>
    <property type="match status" value="1"/>
</dbReference>
<evidence type="ECO:0000256" key="2">
    <source>
        <dbReference type="ARBA" id="ARBA00006434"/>
    </source>
</evidence>
<name>A0ABS5DH43_9PSEU</name>
<sequence>MPRSATNRSSRSPTKCANLSSLLNLDRSLAIVLVGALATAYVSVGGMRSVVYTNVLHAPVKRSASSCSP</sequence>